<protein>
    <submittedName>
        <fullName evidence="1">AdoMet-MTase</fullName>
    </submittedName>
</protein>
<organism evidence="1 2">
    <name type="scientific">Halogranum tailed virus 1</name>
    <dbReference type="NCBI Taxonomy" id="1273749"/>
    <lineage>
        <taxon>Viruses</taxon>
        <taxon>Duplodnaviria</taxon>
        <taxon>Heunggongvirae</taxon>
        <taxon>Uroviricota</taxon>
        <taxon>Caudoviricetes</taxon>
        <taxon>Thumleimavirales</taxon>
        <taxon>Halomagnusviridae</taxon>
        <taxon>Hagravirus</taxon>
        <taxon>Hagravirus capitaneum</taxon>
        <taxon>Hagravirus HGTV1</taxon>
    </lineage>
</organism>
<sequence length="214" mass="24452">MPRLVLHRFKSCPAYSDTFNSHQPILPSMADYSENYYLREFRKLQNKDSFRAQQWFGQRGDLVETYSWAIPNEEAISYIAELSPIVEIGAGKGYWAWMLQDAGASVRPIDIDPPEETWTTVYEGTEEMLQRINGEPTLLLCWPPYGEPMAREALDTHAINGGTDVVYIGEGMGGCTGDDVFHETLDERYALMKTIDIPSYEGIHDAVFHYKRKI</sequence>
<dbReference type="RefSeq" id="YP_008059271.1">
    <property type="nucleotide sequence ID" value="NC_021328.1"/>
</dbReference>
<proteinExistence type="predicted"/>
<dbReference type="EMBL" id="KC292026">
    <property type="protein sequence ID" value="AGM11393.1"/>
    <property type="molecule type" value="Genomic_DNA"/>
</dbReference>
<dbReference type="OrthoDB" id="35221at10239"/>
<evidence type="ECO:0000313" key="1">
    <source>
        <dbReference type="EMBL" id="AGM11393.1"/>
    </source>
</evidence>
<dbReference type="SUPFAM" id="SSF53335">
    <property type="entry name" value="S-adenosyl-L-methionine-dependent methyltransferases"/>
    <property type="match status" value="1"/>
</dbReference>
<name>R4TML4_9CAUD</name>
<gene>
    <name evidence="1" type="primary">67</name>
    <name evidence="1" type="ORF">HGTV1_67</name>
</gene>
<dbReference type="GeneID" id="16194166"/>
<dbReference type="PANTHER" id="PTHR39290">
    <property type="entry name" value="C3H1-TYPE DOMAIN-CONTAINING PROTEIN-RELATED"/>
    <property type="match status" value="1"/>
</dbReference>
<reference evidence="1 2" key="1">
    <citation type="submission" date="2012-12" db="EMBL/GenBank/DDBJ databases">
        <authorList>
            <person name="Sencilo A."/>
            <person name="Jacobs-Sera D."/>
            <person name="Russell D.A."/>
            <person name="Ko C."/>
            <person name="Atanasova N."/>
            <person name="Osterlund E."/>
            <person name="Oksanen H.M."/>
            <person name="Bamford D.H."/>
            <person name="Hatfull G.F."/>
            <person name="Roine E."/>
            <person name="Hendrix R.W."/>
        </authorList>
    </citation>
    <scope>NUCLEOTIDE SEQUENCE [LARGE SCALE GENOMIC DNA]</scope>
</reference>
<accession>R4TML4</accession>
<evidence type="ECO:0000313" key="2">
    <source>
        <dbReference type="Proteomes" id="UP000202786"/>
    </source>
</evidence>
<dbReference type="KEGG" id="vg:16194166"/>
<dbReference type="PANTHER" id="PTHR39290:SF6">
    <property type="entry name" value="S-ADENOSYL-L-METHIONINE-DEPENDENT METHYLTRANSFERASES SUPERFAMILY PROTEIN"/>
    <property type="match status" value="1"/>
</dbReference>
<dbReference type="Proteomes" id="UP000202786">
    <property type="component" value="Segment"/>
</dbReference>
<keyword evidence="2" id="KW-1185">Reference proteome</keyword>
<dbReference type="InterPro" id="IPR029063">
    <property type="entry name" value="SAM-dependent_MTases_sf"/>
</dbReference>